<dbReference type="EMBL" id="AJTX02000004">
    <property type="protein sequence ID" value="KKI99708.1"/>
    <property type="molecule type" value="Genomic_DNA"/>
</dbReference>
<dbReference type="Pfam" id="PF00082">
    <property type="entry name" value="Peptidase_S8"/>
    <property type="match status" value="1"/>
</dbReference>
<evidence type="ECO:0000256" key="5">
    <source>
        <dbReference type="PROSITE-ProRule" id="PRU01240"/>
    </source>
</evidence>
<dbReference type="GO" id="GO:0016020">
    <property type="term" value="C:membrane"/>
    <property type="evidence" value="ECO:0007669"/>
    <property type="project" value="TreeGrafter"/>
</dbReference>
<dbReference type="GO" id="GO:0016485">
    <property type="term" value="P:protein processing"/>
    <property type="evidence" value="ECO:0007669"/>
    <property type="project" value="TreeGrafter"/>
</dbReference>
<keyword evidence="3 5" id="KW-0720">Serine protease</keyword>
<dbReference type="InterPro" id="IPR036852">
    <property type="entry name" value="Peptidase_S8/S53_dom_sf"/>
</dbReference>
<dbReference type="InterPro" id="IPR023828">
    <property type="entry name" value="Peptidase_S8_Ser-AS"/>
</dbReference>
<dbReference type="Gene3D" id="3.40.50.200">
    <property type="entry name" value="Peptidase S8/S53 domain"/>
    <property type="match status" value="1"/>
</dbReference>
<dbReference type="RefSeq" id="WP_017710925.1">
    <property type="nucleotide sequence ID" value="NZ_KB235933.1"/>
</dbReference>
<dbReference type="AlphaFoldDB" id="A0A0M2PYF1"/>
<dbReference type="Pfam" id="PF01483">
    <property type="entry name" value="P_proprotein"/>
    <property type="match status" value="1"/>
</dbReference>
<feature type="active site" description="Charge relay system" evidence="4 5">
    <location>
        <position position="247"/>
    </location>
</feature>
<dbReference type="InterPro" id="IPR002884">
    <property type="entry name" value="P_dom"/>
</dbReference>
<gene>
    <name evidence="7" type="ORF">PROH_07445</name>
</gene>
<dbReference type="CDD" id="cd07498">
    <property type="entry name" value="Peptidases_S8_15"/>
    <property type="match status" value="1"/>
</dbReference>
<feature type="active site" description="Charge relay system" evidence="4 5">
    <location>
        <position position="285"/>
    </location>
</feature>
<evidence type="ECO:0000259" key="6">
    <source>
        <dbReference type="PROSITE" id="PS51829"/>
    </source>
</evidence>
<reference evidence="7" key="1">
    <citation type="submission" date="2012-04" db="EMBL/GenBank/DDBJ databases">
        <authorList>
            <person name="Borisov I.G."/>
            <person name="Ivanikova N.V."/>
            <person name="Pinevich A.V."/>
        </authorList>
    </citation>
    <scope>NUCLEOTIDE SEQUENCE</scope>
    <source>
        <strain evidence="7">CALU 1027</strain>
    </source>
</reference>
<feature type="domain" description="P/Homo B" evidence="6">
    <location>
        <begin position="579"/>
        <end position="712"/>
    </location>
</feature>
<dbReference type="GO" id="GO:0005737">
    <property type="term" value="C:cytoplasm"/>
    <property type="evidence" value="ECO:0007669"/>
    <property type="project" value="UniProtKB-ARBA"/>
</dbReference>
<accession>A0A0M2PYF1</accession>
<sequence>MIKDSQYGGVPQGQEGLILQRGGDELVLEKAIDRLSFHSTAVPSADWLAHVGLDVASLTAVGTPKLGSRPQSPDPAHLWEATVAPAALEATLATLRHQAMVTFASHVYHLSQDPETLVYLRDQLTVQFGSEVSADRRGEILAPWGLVARSPIRGLSQAYLCQVTAASPLNPLKLANALLALPDVLLAEANVIITQRPYYRPQDDLYGQQWYLYNNGGSDVSPLAHIDIERAWDLTRGDRATVIAVTDDAMDLHHPDFQGLGKIVAPQDLYGQDFVPLPELASDNHGTAVAGVATAEENGSGMVGVAPGCALMPIRTTGFLDDESVEAMFHWAVDQGAAVICCSWGAGAINFPLSLRQRAALSYAATAGREGKGCVIVFAAGNFNRPLNATIAEKQWPDNAVSGPTRWVNGFGIHPDVIAVSACTSLAKKAVYSNWGAEVFLAAPSNNGLPAIWLKKTGFVQTPPKVTAALRGKGVVTTDRTGSEGYATGNFTAGFGGTSSAAPVVAGVVGLMLSANPQLTLAAVKDILRQTADKIVDSDPDPQLGLRYGTYEHNGHSYWFGHGKVNAYAAVKAAHDRIQPPPASARSLTQTQSQALALPDRKAGDFSPFISTIAIPDPGTVATIAVTVDLNHGFLGDLELWLLPPQGQAILLQPRTLGRKTQLQTTYTADTTPVLQLGQGRSAQGSWQLQVIDRAPGHGGSLQSWQLTLGLV</sequence>
<dbReference type="PROSITE" id="PS00138">
    <property type="entry name" value="SUBTILASE_SER"/>
    <property type="match status" value="1"/>
</dbReference>
<dbReference type="GO" id="GO:0004252">
    <property type="term" value="F:serine-type endopeptidase activity"/>
    <property type="evidence" value="ECO:0007669"/>
    <property type="project" value="UniProtKB-UniRule"/>
</dbReference>
<dbReference type="Gene3D" id="2.60.120.260">
    <property type="entry name" value="Galactose-binding domain-like"/>
    <property type="match status" value="1"/>
</dbReference>
<dbReference type="eggNOG" id="COG1404">
    <property type="taxonomic scope" value="Bacteria"/>
</dbReference>
<dbReference type="Proteomes" id="UP000034681">
    <property type="component" value="Unassembled WGS sequence"/>
</dbReference>
<dbReference type="GO" id="GO:0012505">
    <property type="term" value="C:endomembrane system"/>
    <property type="evidence" value="ECO:0007669"/>
    <property type="project" value="UniProtKB-ARBA"/>
</dbReference>
<dbReference type="PANTHER" id="PTHR42884">
    <property type="entry name" value="PROPROTEIN CONVERTASE SUBTILISIN/KEXIN-RELATED"/>
    <property type="match status" value="1"/>
</dbReference>
<comment type="caution">
    <text evidence="7">The sequence shown here is derived from an EMBL/GenBank/DDBJ whole genome shotgun (WGS) entry which is preliminary data.</text>
</comment>
<organism evidence="7 8">
    <name type="scientific">Prochlorothrix hollandica PCC 9006 = CALU 1027</name>
    <dbReference type="NCBI Taxonomy" id="317619"/>
    <lineage>
        <taxon>Bacteria</taxon>
        <taxon>Bacillati</taxon>
        <taxon>Cyanobacteriota</taxon>
        <taxon>Cyanophyceae</taxon>
        <taxon>Prochlorotrichales</taxon>
        <taxon>Prochlorotrichaceae</taxon>
        <taxon>Prochlorothrix</taxon>
    </lineage>
</organism>
<keyword evidence="2 5" id="KW-0378">Hydrolase</keyword>
<dbReference type="InterPro" id="IPR034054">
    <property type="entry name" value="Pep_S8_PrcA"/>
</dbReference>
<dbReference type="InterPro" id="IPR022398">
    <property type="entry name" value="Peptidase_S8_His-AS"/>
</dbReference>
<name>A0A0M2PYF1_PROHO</name>
<protein>
    <submittedName>
        <fullName evidence="7">Peptidase S8</fullName>
    </submittedName>
</protein>
<evidence type="ECO:0000256" key="3">
    <source>
        <dbReference type="ARBA" id="ARBA00022825"/>
    </source>
</evidence>
<dbReference type="PROSITE" id="PS51892">
    <property type="entry name" value="SUBTILASE"/>
    <property type="match status" value="1"/>
</dbReference>
<dbReference type="InterPro" id="IPR000209">
    <property type="entry name" value="Peptidase_S8/S53_dom"/>
</dbReference>
<dbReference type="STRING" id="317619.GCA_000332315_00230"/>
<dbReference type="PRINTS" id="PR00723">
    <property type="entry name" value="SUBTILISIN"/>
</dbReference>
<proteinExistence type="inferred from homology"/>
<dbReference type="OrthoDB" id="9798386at2"/>
<comment type="similarity">
    <text evidence="5">Belongs to the peptidase S8 family.</text>
</comment>
<feature type="active site" description="Charge relay system" evidence="4 5">
    <location>
        <position position="499"/>
    </location>
</feature>
<evidence type="ECO:0000256" key="4">
    <source>
        <dbReference type="PIRSR" id="PIRSR615500-1"/>
    </source>
</evidence>
<dbReference type="InterPro" id="IPR015500">
    <property type="entry name" value="Peptidase_S8_subtilisin-rel"/>
</dbReference>
<keyword evidence="1 5" id="KW-0645">Protease</keyword>
<evidence type="ECO:0000313" key="7">
    <source>
        <dbReference type="EMBL" id="KKI99708.1"/>
    </source>
</evidence>
<dbReference type="PROSITE" id="PS00137">
    <property type="entry name" value="SUBTILASE_HIS"/>
    <property type="match status" value="1"/>
</dbReference>
<dbReference type="SUPFAM" id="SSF52743">
    <property type="entry name" value="Subtilisin-like"/>
    <property type="match status" value="1"/>
</dbReference>
<keyword evidence="8" id="KW-1185">Reference proteome</keyword>
<dbReference type="PANTHER" id="PTHR42884:SF14">
    <property type="entry name" value="NEUROENDOCRINE CONVERTASE 1"/>
    <property type="match status" value="1"/>
</dbReference>
<dbReference type="SUPFAM" id="SSF49785">
    <property type="entry name" value="Galactose-binding domain-like"/>
    <property type="match status" value="1"/>
</dbReference>
<evidence type="ECO:0000256" key="2">
    <source>
        <dbReference type="ARBA" id="ARBA00022801"/>
    </source>
</evidence>
<dbReference type="PROSITE" id="PS51829">
    <property type="entry name" value="P_HOMO_B"/>
    <property type="match status" value="1"/>
</dbReference>
<dbReference type="InterPro" id="IPR008979">
    <property type="entry name" value="Galactose-bd-like_sf"/>
</dbReference>
<evidence type="ECO:0000313" key="8">
    <source>
        <dbReference type="Proteomes" id="UP000034681"/>
    </source>
</evidence>
<dbReference type="eggNOG" id="COG4935">
    <property type="taxonomic scope" value="Bacteria"/>
</dbReference>
<evidence type="ECO:0000256" key="1">
    <source>
        <dbReference type="ARBA" id="ARBA00022670"/>
    </source>
</evidence>